<dbReference type="InterPro" id="IPR031322">
    <property type="entry name" value="Shikimate/glucono_kinase"/>
</dbReference>
<dbReference type="Pfam" id="PF04969">
    <property type="entry name" value="CS"/>
    <property type="match status" value="1"/>
</dbReference>
<dbReference type="GO" id="GO:0005829">
    <property type="term" value="C:cytosol"/>
    <property type="evidence" value="ECO:0007669"/>
    <property type="project" value="TreeGrafter"/>
</dbReference>
<accession>A0A103XGD5</accession>
<dbReference type="PANTHER" id="PTHR21087:SF23">
    <property type="entry name" value="INACTIVE SHIKIMATE KINASE LIKE 2, CHLOROPLASTIC-RELATED"/>
    <property type="match status" value="1"/>
</dbReference>
<evidence type="ECO:0000313" key="3">
    <source>
        <dbReference type="EMBL" id="KVH90216.1"/>
    </source>
</evidence>
<dbReference type="OrthoDB" id="515366at2759"/>
<feature type="domain" description="CS" evidence="2">
    <location>
        <begin position="70"/>
        <end position="163"/>
    </location>
</feature>
<proteinExistence type="inferred from homology"/>
<dbReference type="EMBL" id="LEKV01005114">
    <property type="protein sequence ID" value="KVH90216.1"/>
    <property type="molecule type" value="Genomic_DNA"/>
</dbReference>
<evidence type="ECO:0000259" key="2">
    <source>
        <dbReference type="PROSITE" id="PS51203"/>
    </source>
</evidence>
<dbReference type="Proteomes" id="UP000243975">
    <property type="component" value="Unassembled WGS sequence"/>
</dbReference>
<dbReference type="InterPro" id="IPR008978">
    <property type="entry name" value="HSP20-like_chaperone"/>
</dbReference>
<evidence type="ECO:0000313" key="4">
    <source>
        <dbReference type="Proteomes" id="UP000243975"/>
    </source>
</evidence>
<comment type="caution">
    <text evidence="3">The sequence shown here is derived from an EMBL/GenBank/DDBJ whole genome shotgun (WGS) entry which is preliminary data.</text>
</comment>
<dbReference type="InterPro" id="IPR027417">
    <property type="entry name" value="P-loop_NTPase"/>
</dbReference>
<gene>
    <name evidence="3" type="ORF">Ccrd_007811</name>
</gene>
<evidence type="ECO:0000256" key="1">
    <source>
        <dbReference type="ARBA" id="ARBA00006997"/>
    </source>
</evidence>
<dbReference type="SUPFAM" id="SSF49764">
    <property type="entry name" value="HSP20-like chaperones"/>
    <property type="match status" value="1"/>
</dbReference>
<dbReference type="OMA" id="FSCNCLS"/>
<dbReference type="GO" id="GO:0006950">
    <property type="term" value="P:response to stress"/>
    <property type="evidence" value="ECO:0007669"/>
    <property type="project" value="UniProtKB-ARBA"/>
</dbReference>
<dbReference type="STRING" id="59895.A0A103XGD5"/>
<keyword evidence="4" id="KW-1185">Reference proteome</keyword>
<dbReference type="PANTHER" id="PTHR21087">
    <property type="entry name" value="SHIKIMATE KINASE"/>
    <property type="match status" value="1"/>
</dbReference>
<organism evidence="3 4">
    <name type="scientific">Cynara cardunculus var. scolymus</name>
    <name type="common">Globe artichoke</name>
    <name type="synonym">Cynara scolymus</name>
    <dbReference type="NCBI Taxonomy" id="59895"/>
    <lineage>
        <taxon>Eukaryota</taxon>
        <taxon>Viridiplantae</taxon>
        <taxon>Streptophyta</taxon>
        <taxon>Embryophyta</taxon>
        <taxon>Tracheophyta</taxon>
        <taxon>Spermatophyta</taxon>
        <taxon>Magnoliopsida</taxon>
        <taxon>eudicotyledons</taxon>
        <taxon>Gunneridae</taxon>
        <taxon>Pentapetalae</taxon>
        <taxon>asterids</taxon>
        <taxon>campanulids</taxon>
        <taxon>Asterales</taxon>
        <taxon>Asteraceae</taxon>
        <taxon>Carduoideae</taxon>
        <taxon>Cardueae</taxon>
        <taxon>Carduinae</taxon>
        <taxon>Cynara</taxon>
    </lineage>
</organism>
<dbReference type="Gramene" id="KVH90216">
    <property type="protein sequence ID" value="KVH90216"/>
    <property type="gene ID" value="Ccrd_007811"/>
</dbReference>
<dbReference type="InterPro" id="IPR007052">
    <property type="entry name" value="CS_dom"/>
</dbReference>
<dbReference type="Gene3D" id="3.40.50.300">
    <property type="entry name" value="P-loop containing nucleotide triphosphate hydrolases"/>
    <property type="match status" value="1"/>
</dbReference>
<dbReference type="Pfam" id="PF01202">
    <property type="entry name" value="SKI"/>
    <property type="match status" value="1"/>
</dbReference>
<comment type="similarity">
    <text evidence="1">Belongs to the shikimate kinase family.</text>
</comment>
<dbReference type="AlphaFoldDB" id="A0A103XGD5"/>
<sequence length="376" mass="40682">MAIPASVWAPVSPSCLSSTSLIPIHLKTTIISFSTSIQSSSLHRSNSINLRPSTKPNTFICNNSSSTASTTTTSYEFSDGSDEVELRLLLGDESIQSSKDVLVDADESFLTIKMKQDGSFRTAMEISLYDKIKPAETIWLLDDDQLVVNLKKQDPDVKWPDITETWESLTVGVLQLLKGASIYLVGESSEINYKVSRELAVGLGYTPLDTKELLETFTKQTVDSLIAEGSNAVAETESAILESLSSHIRSVVATIGGQHGAAASGDRWRHLYSGFTVWLSQSEAKDEAAAKEEARINIQSGSKGFSNADVVVKLSGWDSDYSKTVAQATLSALKQLILSDKKLPGKKGLYIRLGCRGDWPNIKPPGWDPATGTGAV</sequence>
<dbReference type="CDD" id="cd06463">
    <property type="entry name" value="p23_like"/>
    <property type="match status" value="1"/>
</dbReference>
<reference evidence="3 4" key="1">
    <citation type="journal article" date="2016" name="Sci. Rep.">
        <title>The genome sequence of the outbreeding globe artichoke constructed de novo incorporating a phase-aware low-pass sequencing strategy of F1 progeny.</title>
        <authorList>
            <person name="Scaglione D."/>
            <person name="Reyes-Chin-Wo S."/>
            <person name="Acquadro A."/>
            <person name="Froenicke L."/>
            <person name="Portis E."/>
            <person name="Beitel C."/>
            <person name="Tirone M."/>
            <person name="Mauro R."/>
            <person name="Lo Monaco A."/>
            <person name="Mauromicale G."/>
            <person name="Faccioli P."/>
            <person name="Cattivelli L."/>
            <person name="Rieseberg L."/>
            <person name="Michelmore R."/>
            <person name="Lanteri S."/>
        </authorList>
    </citation>
    <scope>NUCLEOTIDE SEQUENCE [LARGE SCALE GENOMIC DNA]</scope>
    <source>
        <strain evidence="3">2C</strain>
    </source>
</reference>
<protein>
    <submittedName>
        <fullName evidence="3">CS domain-containing protein</fullName>
    </submittedName>
</protein>
<name>A0A103XGD5_CYNCS</name>
<dbReference type="PROSITE" id="PS51203">
    <property type="entry name" value="CS"/>
    <property type="match status" value="1"/>
</dbReference>
<dbReference type="Gene3D" id="2.60.40.790">
    <property type="match status" value="1"/>
</dbReference>